<gene>
    <name evidence="6" type="ORF">HFN_0692</name>
</gene>
<keyword evidence="1" id="KW-0812">Transmembrane</keyword>
<reference evidence="6 7" key="1">
    <citation type="journal article" date="2013" name="Genome Announc.">
        <title>Draft Genome Sequence of Helicobacter fennelliae Strain MRY12-0050, Isolated from a Bacteremia Patient.</title>
        <authorList>
            <person name="Rimbara E."/>
            <person name="Matsui M."/>
            <person name="Mori S."/>
            <person name="Suzuki S."/>
            <person name="Suzuki M."/>
            <person name="Kim H."/>
            <person name="Sekizuka T."/>
            <person name="Kuroda M."/>
            <person name="Shibayama K."/>
        </authorList>
    </citation>
    <scope>NUCLEOTIDE SEQUENCE [LARGE SCALE GENOMIC DNA]</scope>
    <source>
        <strain evidence="6 7">MRY12-0050</strain>
    </source>
</reference>
<dbReference type="EMBL" id="BASD01000001">
    <property type="protein sequence ID" value="GAD17877.1"/>
    <property type="molecule type" value="Genomic_DNA"/>
</dbReference>
<feature type="domain" description="Type VI secretion system component TssM1 N-terminal" evidence="4">
    <location>
        <begin position="214"/>
        <end position="450"/>
    </location>
</feature>
<dbReference type="InterPro" id="IPR027417">
    <property type="entry name" value="P-loop_NTPase"/>
</dbReference>
<proteinExistence type="predicted"/>
<dbReference type="InterPro" id="IPR053156">
    <property type="entry name" value="T6SS_TssM-like"/>
</dbReference>
<protein>
    <submittedName>
        <fullName evidence="6">IcmF-related protein</fullName>
    </submittedName>
</protein>
<dbReference type="STRING" id="1325130.HFN_0692"/>
<feature type="domain" description="IcmF-related" evidence="3">
    <location>
        <begin position="547"/>
        <end position="806"/>
    </location>
</feature>
<dbReference type="eggNOG" id="COG3523">
    <property type="taxonomic scope" value="Bacteria"/>
</dbReference>
<evidence type="ECO:0000313" key="6">
    <source>
        <dbReference type="EMBL" id="GAD17877.1"/>
    </source>
</evidence>
<dbReference type="Pfam" id="PF14331">
    <property type="entry name" value="IcmF-related_N"/>
    <property type="match status" value="1"/>
</dbReference>
<sequence>MFRKIFNFIKSKLFVVILLLIFFIVLSILFWFWGSSISFNDIYIFGNPYLRFGIIFILWLIVFLFFFLKPTINFFISLKSEKRAKLKALKKESNDFVFRAKRNFFISLQDAKTTWKKKIKFKKLPLVIIIGEEGAGKSTFINYSNIEYPLSDSLQSHKKFHQSTNNFSLYVSKNGALLDTEGNYFSQEKFFVPSSSDELPEDDLDKNKEFLIKKNIWRNFLNFLNRNFFHSKLNGIVLVIDTRLFLSNPKEYSKDIIRYLVKRVNDCENYLNLKFPIYVVFSKIDLLEGMKEFFEIFNERIVDRALGISFKEKLNDDILDKGLKQLSQSLFLNFTNKNHFIHSLEDKNKTYLFLKQFDNLFALAKNFLLEIQNENAFKNNSSLRGVYFVSAYQENIPRNFLLDSVCEKYNVKKALAKVNPLHNKQSYFVKSLLDDIIFKDYSLSSMKNIFKKFSLLLLVLVISLSTYFLSFYFISKDRTEKEKAESTLTALQILLSDTDYKKLSIKERANLLVNLKNILGVYPQLSTNNNFMQYPSLNISYRGFLEAQEFYYKLNEDVLKNTLLKEMEYILQADKDDKNNLIKTLYMYKSLFEQEYLNKNLLKIWINENWQLLSKYNISRENFLSGVDDIQKIHIESSNKDKKSIELAIRALQRTTTRPQRLYVLLNFLNSDKRKEIYRIKEELGFAVNNIFAESSKITSIDKIYTKNGMIGFLQNLNQNIDNMINIELWMLESIGDGLTKENKSMLSMGILKLYLVEYQNKWEDLLLSLAPKQYSSKESTLNQLNILSKEDNPVSALIKIVSTNTKLNDVFLLKEAYNIGLNANEIKTHFSNITHFFSPYHKIAEQDSILSSGASAVGLNINNDVKIMEVLGLDIKNIQTKIIEFNTNKTQSIENKIAYALNREKEQDDPFVVFANDIKKLPPELEKYYAKLYLYAWNLVESHGVSLLNTAWFNEVYTPFINDIAPFYPFNDESTQQLSIDSFKEFFGRNGTINRFYDKYLSSVLVKKTNTYSLNTQFDVKINFSKSFLDFMRESKNLSNLMLTSNDNIKVNFTLQSLDLSADFSFIELQYNSHNVKYDHTLHSTLQIIGEQFNGNTNLNLTAFDYHNSNLNYHKTYSGEWAWHRFLKENYKNGAYSVIFNNNEKLYFDFKLINGGSEAHQILNTLQQIKIVAYITMGGNDNGR</sequence>
<feature type="domain" description="Type VI secretion system component TssM1 helical" evidence="5">
    <location>
        <begin position="949"/>
        <end position="1047"/>
    </location>
</feature>
<dbReference type="RefSeq" id="WP_023946013.1">
    <property type="nucleotide sequence ID" value="NZ_BASD01000001.1"/>
</dbReference>
<evidence type="ECO:0000259" key="5">
    <source>
        <dbReference type="Pfam" id="PF21070"/>
    </source>
</evidence>
<feature type="domain" description="Type VI secretion system IcmF C-terminal" evidence="2">
    <location>
        <begin position="1054"/>
        <end position="1131"/>
    </location>
</feature>
<dbReference type="InterPro" id="IPR017731">
    <property type="entry name" value="TssM1-like"/>
</dbReference>
<feature type="transmembrane region" description="Helical" evidence="1">
    <location>
        <begin position="53"/>
        <end position="76"/>
    </location>
</feature>
<evidence type="ECO:0000313" key="7">
    <source>
        <dbReference type="Proteomes" id="UP000018143"/>
    </source>
</evidence>
<dbReference type="PANTHER" id="PTHR36153">
    <property type="entry name" value="INNER MEMBRANE PROTEIN-RELATED"/>
    <property type="match status" value="1"/>
</dbReference>
<dbReference type="Pfam" id="PF06744">
    <property type="entry name" value="IcmF_C"/>
    <property type="match status" value="1"/>
</dbReference>
<evidence type="ECO:0000259" key="3">
    <source>
        <dbReference type="Pfam" id="PF06761"/>
    </source>
</evidence>
<keyword evidence="7" id="KW-1185">Reference proteome</keyword>
<keyword evidence="1" id="KW-0472">Membrane</keyword>
<dbReference type="NCBIfam" id="TIGR03348">
    <property type="entry name" value="VI_IcmF"/>
    <property type="match status" value="1"/>
</dbReference>
<dbReference type="InterPro" id="IPR010623">
    <property type="entry name" value="IcmF_C"/>
</dbReference>
<dbReference type="PANTHER" id="PTHR36153:SF1">
    <property type="entry name" value="TYPE VI SECRETION SYSTEM COMPONENT TSSM1"/>
    <property type="match status" value="1"/>
</dbReference>
<dbReference type="Pfam" id="PF21070">
    <property type="entry name" value="IcmF_helical"/>
    <property type="match status" value="1"/>
</dbReference>
<dbReference type="Pfam" id="PF06761">
    <property type="entry name" value="IcmF-related"/>
    <property type="match status" value="1"/>
</dbReference>
<comment type="caution">
    <text evidence="6">The sequence shown here is derived from an EMBL/GenBank/DDBJ whole genome shotgun (WGS) entry which is preliminary data.</text>
</comment>
<evidence type="ECO:0000259" key="4">
    <source>
        <dbReference type="Pfam" id="PF14331"/>
    </source>
</evidence>
<keyword evidence="1" id="KW-1133">Transmembrane helix</keyword>
<feature type="transmembrane region" description="Helical" evidence="1">
    <location>
        <begin position="453"/>
        <end position="474"/>
    </location>
</feature>
<dbReference type="AlphaFoldDB" id="T1DUR4"/>
<dbReference type="InterPro" id="IPR025743">
    <property type="entry name" value="TssM1_N"/>
</dbReference>
<evidence type="ECO:0000256" key="1">
    <source>
        <dbReference type="SAM" id="Phobius"/>
    </source>
</evidence>
<feature type="transmembrane region" description="Helical" evidence="1">
    <location>
        <begin position="12"/>
        <end position="33"/>
    </location>
</feature>
<dbReference type="Proteomes" id="UP000018143">
    <property type="component" value="Unassembled WGS sequence"/>
</dbReference>
<accession>T1DUR4</accession>
<dbReference type="SUPFAM" id="SSF52540">
    <property type="entry name" value="P-loop containing nucleoside triphosphate hydrolases"/>
    <property type="match status" value="1"/>
</dbReference>
<evidence type="ECO:0000259" key="2">
    <source>
        <dbReference type="Pfam" id="PF06744"/>
    </source>
</evidence>
<dbReference type="OrthoDB" id="9758229at2"/>
<dbReference type="InterPro" id="IPR009612">
    <property type="entry name" value="IcmF-rel"/>
</dbReference>
<dbReference type="InterPro" id="IPR048677">
    <property type="entry name" value="TssM1_hel"/>
</dbReference>
<organism evidence="6 7">
    <name type="scientific">Helicobacter fennelliae MRY12-0050</name>
    <dbReference type="NCBI Taxonomy" id="1325130"/>
    <lineage>
        <taxon>Bacteria</taxon>
        <taxon>Pseudomonadati</taxon>
        <taxon>Campylobacterota</taxon>
        <taxon>Epsilonproteobacteria</taxon>
        <taxon>Campylobacterales</taxon>
        <taxon>Helicobacteraceae</taxon>
        <taxon>Helicobacter</taxon>
    </lineage>
</organism>
<name>T1DUR4_9HELI</name>
<dbReference type="Gene3D" id="3.40.50.300">
    <property type="entry name" value="P-loop containing nucleotide triphosphate hydrolases"/>
    <property type="match status" value="1"/>
</dbReference>